<dbReference type="RefSeq" id="WP_211909549.1">
    <property type="nucleotide sequence ID" value="NZ_CP036498.1"/>
</dbReference>
<organism evidence="1 2">
    <name type="scientific">Tardiphaga alba</name>
    <dbReference type="NCBI Taxonomy" id="340268"/>
    <lineage>
        <taxon>Bacteria</taxon>
        <taxon>Pseudomonadati</taxon>
        <taxon>Pseudomonadota</taxon>
        <taxon>Alphaproteobacteria</taxon>
        <taxon>Hyphomicrobiales</taxon>
        <taxon>Nitrobacteraceae</taxon>
        <taxon>Tardiphaga</taxon>
    </lineage>
</organism>
<proteinExistence type="predicted"/>
<dbReference type="EMBL" id="CP036498">
    <property type="protein sequence ID" value="QUS40953.1"/>
    <property type="molecule type" value="Genomic_DNA"/>
</dbReference>
<sequence length="72" mass="8712">MTRDQVKAVLDRVLTWPPERQEDVVRILEEMEELDASEYRLSDEQVAEVKRRMAKPDPKYLTLEEFNERFKD</sequence>
<evidence type="ECO:0000313" key="2">
    <source>
        <dbReference type="Proteomes" id="UP000682843"/>
    </source>
</evidence>
<gene>
    <name evidence="1" type="ORF">RPMA_20490</name>
</gene>
<evidence type="ECO:0008006" key="3">
    <source>
        <dbReference type="Google" id="ProtNLM"/>
    </source>
</evidence>
<reference evidence="1 2" key="1">
    <citation type="submission" date="2019-02" db="EMBL/GenBank/DDBJ databases">
        <title>Emended description of the genus Rhodopseudomonas and description of Rhodopseudomonas albus sp. nov., a non-phototrophic, heavy-metal-tolerant bacterium isolated from garden soil.</title>
        <authorList>
            <person name="Bao Z."/>
            <person name="Cao W.W."/>
            <person name="Sato Y."/>
            <person name="Nishizawa T."/>
            <person name="Zhao J."/>
            <person name="Guo Y."/>
            <person name="Ohta H."/>
        </authorList>
    </citation>
    <scope>NUCLEOTIDE SEQUENCE [LARGE SCALE GENOMIC DNA]</scope>
    <source>
        <strain evidence="1 2">SK50-23</strain>
    </source>
</reference>
<evidence type="ECO:0000313" key="1">
    <source>
        <dbReference type="EMBL" id="QUS40953.1"/>
    </source>
</evidence>
<name>A0ABX8AEV8_9BRAD</name>
<keyword evidence="2" id="KW-1185">Reference proteome</keyword>
<dbReference type="Proteomes" id="UP000682843">
    <property type="component" value="Chromosome"/>
</dbReference>
<accession>A0ABX8AEV8</accession>
<protein>
    <recommendedName>
        <fullName evidence="3">Addiction module component (TIGR02574 family)</fullName>
    </recommendedName>
</protein>